<evidence type="ECO:0000313" key="3">
    <source>
        <dbReference type="Proteomes" id="UP000214646"/>
    </source>
</evidence>
<dbReference type="AlphaFoldDB" id="A0A225DYI3"/>
<comment type="caution">
    <text evidence="2">The sequence shown here is derived from an EMBL/GenBank/DDBJ whole genome shotgun (WGS) entry which is preliminary data.</text>
</comment>
<feature type="transmembrane region" description="Helical" evidence="1">
    <location>
        <begin position="57"/>
        <end position="75"/>
    </location>
</feature>
<protein>
    <recommendedName>
        <fullName evidence="4">DoxX family protein</fullName>
    </recommendedName>
</protein>
<proteinExistence type="predicted"/>
<dbReference type="RefSeq" id="WP_088254415.1">
    <property type="nucleotide sequence ID" value="NZ_NIDE01000004.1"/>
</dbReference>
<dbReference type="OrthoDB" id="7595779at2"/>
<evidence type="ECO:0000313" key="2">
    <source>
        <dbReference type="EMBL" id="OWK43598.1"/>
    </source>
</evidence>
<keyword evidence="1" id="KW-1133">Transmembrane helix</keyword>
<reference evidence="3" key="1">
    <citation type="submission" date="2017-06" db="EMBL/GenBank/DDBJ databases">
        <title>Genome analysis of Fimbriiglobus ruber SP5, the first member of the order Planctomycetales with confirmed chitinolytic capability.</title>
        <authorList>
            <person name="Ravin N.V."/>
            <person name="Rakitin A.L."/>
            <person name="Ivanova A.A."/>
            <person name="Beletsky A.V."/>
            <person name="Kulichevskaya I.S."/>
            <person name="Mardanov A.V."/>
            <person name="Dedysh S.N."/>
        </authorList>
    </citation>
    <scope>NUCLEOTIDE SEQUENCE [LARGE SCALE GENOMIC DNA]</scope>
    <source>
        <strain evidence="3">SP5</strain>
    </source>
</reference>
<evidence type="ECO:0000256" key="1">
    <source>
        <dbReference type="SAM" id="Phobius"/>
    </source>
</evidence>
<feature type="transmembrane region" description="Helical" evidence="1">
    <location>
        <begin position="21"/>
        <end position="45"/>
    </location>
</feature>
<evidence type="ECO:0008006" key="4">
    <source>
        <dbReference type="Google" id="ProtNLM"/>
    </source>
</evidence>
<keyword evidence="1" id="KW-0812">Transmembrane</keyword>
<keyword evidence="1" id="KW-0472">Membrane</keyword>
<keyword evidence="3" id="KW-1185">Reference proteome</keyword>
<dbReference type="Proteomes" id="UP000214646">
    <property type="component" value="Unassembled WGS sequence"/>
</dbReference>
<accession>A0A225DYI3</accession>
<organism evidence="2 3">
    <name type="scientific">Fimbriiglobus ruber</name>
    <dbReference type="NCBI Taxonomy" id="1908690"/>
    <lineage>
        <taxon>Bacteria</taxon>
        <taxon>Pseudomonadati</taxon>
        <taxon>Planctomycetota</taxon>
        <taxon>Planctomycetia</taxon>
        <taxon>Gemmatales</taxon>
        <taxon>Gemmataceae</taxon>
        <taxon>Fimbriiglobus</taxon>
    </lineage>
</organism>
<gene>
    <name evidence="2" type="ORF">FRUB_03197</name>
</gene>
<feature type="transmembrane region" description="Helical" evidence="1">
    <location>
        <begin position="82"/>
        <end position="100"/>
    </location>
</feature>
<name>A0A225DYI3_9BACT</name>
<dbReference type="EMBL" id="NIDE01000004">
    <property type="protein sequence ID" value="OWK43598.1"/>
    <property type="molecule type" value="Genomic_DNA"/>
</dbReference>
<feature type="transmembrane region" description="Helical" evidence="1">
    <location>
        <begin position="106"/>
        <end position="124"/>
    </location>
</feature>
<sequence>MTFTKIVRRESETFSPSNVALWGASLIIGLSFALLGGAKFLLPWAADQLAVHGIPTWVRFPVGTAEVVGGLMFLVPAVRLSGAGVLASVLVGGIATHVALEGVDATVVPFVGLLALIVLISWGLHRAAWWSRYATALDQFTARENLNDARGVWALPGQE</sequence>